<gene>
    <name evidence="10" type="primary">isdC</name>
    <name evidence="10" type="ORF">EM808_03095</name>
</gene>
<protein>
    <submittedName>
        <fullName evidence="10">Heme uptake protein IsdC</fullName>
    </submittedName>
</protein>
<evidence type="ECO:0000259" key="9">
    <source>
        <dbReference type="PROSITE" id="PS50978"/>
    </source>
</evidence>
<dbReference type="PROSITE" id="PS50978">
    <property type="entry name" value="NEAT"/>
    <property type="match status" value="1"/>
</dbReference>
<dbReference type="InterPro" id="IPR019909">
    <property type="entry name" value="Haem_uptake_protein_IsdC"/>
</dbReference>
<evidence type="ECO:0000256" key="1">
    <source>
        <dbReference type="ARBA" id="ARBA00004168"/>
    </source>
</evidence>
<keyword evidence="6" id="KW-0572">Peptidoglycan-anchor</keyword>
<dbReference type="PANTHER" id="PTHR37824">
    <property type="entry name" value="IRON-REGULATED SURFACE DETERMINANT PROTEIN C"/>
    <property type="match status" value="1"/>
</dbReference>
<dbReference type="AlphaFoldDB" id="A0A437KGV9"/>
<dbReference type="EMBL" id="RZTZ01000001">
    <property type="protein sequence ID" value="RVT67478.1"/>
    <property type="molecule type" value="Genomic_DNA"/>
</dbReference>
<evidence type="ECO:0000256" key="4">
    <source>
        <dbReference type="ARBA" id="ARBA00022729"/>
    </source>
</evidence>
<proteinExistence type="predicted"/>
<feature type="compositionally biased region" description="Low complexity" evidence="7">
    <location>
        <begin position="153"/>
        <end position="178"/>
    </location>
</feature>
<keyword evidence="8" id="KW-0472">Membrane</keyword>
<name>A0A437KGV9_9BACI</name>
<dbReference type="GO" id="GO:0009274">
    <property type="term" value="C:peptidoglycan-based cell wall"/>
    <property type="evidence" value="ECO:0007669"/>
    <property type="project" value="InterPro"/>
</dbReference>
<evidence type="ECO:0000313" key="10">
    <source>
        <dbReference type="EMBL" id="RVT67478.1"/>
    </source>
</evidence>
<evidence type="ECO:0000256" key="2">
    <source>
        <dbReference type="ARBA" id="ARBA00022512"/>
    </source>
</evidence>
<keyword evidence="2" id="KW-0134">Cell wall</keyword>
<keyword evidence="8" id="KW-0812">Transmembrane</keyword>
<dbReference type="InterPro" id="IPR037250">
    <property type="entry name" value="NEAT_dom_sf"/>
</dbReference>
<dbReference type="Gene3D" id="2.60.40.1850">
    <property type="match status" value="1"/>
</dbReference>
<keyword evidence="5" id="KW-0408">Iron</keyword>
<dbReference type="SUPFAM" id="SSF158911">
    <property type="entry name" value="NEAT domain-like"/>
    <property type="match status" value="1"/>
</dbReference>
<dbReference type="GO" id="GO:0015886">
    <property type="term" value="P:heme transport"/>
    <property type="evidence" value="ECO:0007669"/>
    <property type="project" value="InterPro"/>
</dbReference>
<keyword evidence="8" id="KW-1133">Transmembrane helix</keyword>
<accession>A0A437KGV9</accession>
<evidence type="ECO:0000256" key="7">
    <source>
        <dbReference type="SAM" id="MobiDB-lite"/>
    </source>
</evidence>
<sequence length="221" mass="23754">MYLLKQKVAIKIVAILAIFTLLSVGVSNKSFAAALTDGEYSINYSVLRADSDSASMADGYFKKPAKLIVENGVHKVQVGISTSAITEFKVGGANVTEISKSGDSSVVQFNVSSLNSPTAGEIHVIVEDQNYDHWYTIRFDFDESTAKALSSQTTSTASDETNTTSDTETAATSSTAKETTTEKVENPRTSDMSEITIYTVLMIVSVGIIVISIVNRKKLAK</sequence>
<evidence type="ECO:0000256" key="8">
    <source>
        <dbReference type="SAM" id="Phobius"/>
    </source>
</evidence>
<evidence type="ECO:0000313" key="11">
    <source>
        <dbReference type="Proteomes" id="UP000288024"/>
    </source>
</evidence>
<feature type="domain" description="NEAT" evidence="9">
    <location>
        <begin position="35"/>
        <end position="149"/>
    </location>
</feature>
<evidence type="ECO:0000256" key="6">
    <source>
        <dbReference type="ARBA" id="ARBA00023088"/>
    </source>
</evidence>
<organism evidence="10 11">
    <name type="scientific">Niallia taxi</name>
    <dbReference type="NCBI Taxonomy" id="2499688"/>
    <lineage>
        <taxon>Bacteria</taxon>
        <taxon>Bacillati</taxon>
        <taxon>Bacillota</taxon>
        <taxon>Bacilli</taxon>
        <taxon>Bacillales</taxon>
        <taxon>Bacillaceae</taxon>
        <taxon>Niallia</taxon>
    </lineage>
</organism>
<dbReference type="GO" id="GO:0030492">
    <property type="term" value="F:hemoglobin binding"/>
    <property type="evidence" value="ECO:0007669"/>
    <property type="project" value="InterPro"/>
</dbReference>
<evidence type="ECO:0000256" key="3">
    <source>
        <dbReference type="ARBA" id="ARBA00022525"/>
    </source>
</evidence>
<dbReference type="CDD" id="cd06920">
    <property type="entry name" value="NEAT"/>
    <property type="match status" value="1"/>
</dbReference>
<keyword evidence="3" id="KW-0964">Secreted</keyword>
<keyword evidence="11" id="KW-1185">Reference proteome</keyword>
<feature type="compositionally biased region" description="Basic and acidic residues" evidence="7">
    <location>
        <begin position="179"/>
        <end position="188"/>
    </location>
</feature>
<feature type="transmembrane region" description="Helical" evidence="8">
    <location>
        <begin position="195"/>
        <end position="214"/>
    </location>
</feature>
<dbReference type="Pfam" id="PF05031">
    <property type="entry name" value="NEAT"/>
    <property type="match status" value="1"/>
</dbReference>
<dbReference type="SMART" id="SM00725">
    <property type="entry name" value="NEAT"/>
    <property type="match status" value="1"/>
</dbReference>
<dbReference type="PANTHER" id="PTHR37824:SF1">
    <property type="entry name" value="IRON-REGULATED SURFACE DETERMINANT PROTEIN C"/>
    <property type="match status" value="1"/>
</dbReference>
<comment type="caution">
    <text evidence="10">The sequence shown here is derived from an EMBL/GenBank/DDBJ whole genome shotgun (WGS) entry which is preliminary data.</text>
</comment>
<dbReference type="InterPro" id="IPR006635">
    <property type="entry name" value="NEAT_dom"/>
</dbReference>
<evidence type="ECO:0000256" key="5">
    <source>
        <dbReference type="ARBA" id="ARBA00023004"/>
    </source>
</evidence>
<feature type="region of interest" description="Disordered" evidence="7">
    <location>
        <begin position="152"/>
        <end position="188"/>
    </location>
</feature>
<dbReference type="NCBIfam" id="TIGR03656">
    <property type="entry name" value="IsdC"/>
    <property type="match status" value="1"/>
</dbReference>
<keyword evidence="4" id="KW-0732">Signal</keyword>
<dbReference type="InterPro" id="IPR050436">
    <property type="entry name" value="IsdA"/>
</dbReference>
<comment type="subcellular location">
    <subcellularLocation>
        <location evidence="1">Secreted</location>
        <location evidence="1">Cell wall</location>
        <topology evidence="1">Peptidoglycan-anchor</topology>
    </subcellularLocation>
</comment>
<reference evidence="10 11" key="1">
    <citation type="submission" date="2019-01" db="EMBL/GenBank/DDBJ databases">
        <title>Bacillus sp. M5HDSG1-1, whole genome shotgun sequence.</title>
        <authorList>
            <person name="Tuo L."/>
        </authorList>
    </citation>
    <scope>NUCLEOTIDE SEQUENCE [LARGE SCALE GENOMIC DNA]</scope>
    <source>
        <strain evidence="10 11">M5HDSG1-1</strain>
    </source>
</reference>
<dbReference type="Proteomes" id="UP000288024">
    <property type="component" value="Unassembled WGS sequence"/>
</dbReference>